<sequence>MARPHSYASFLEGPVATLDGEVYVCDVRANRLLRFGPDGSMEVYREDSGRAIGNTWDLEGRLVTCEGAEHGPGGRRRLTRTTLATGAVETLVDRYEGRRLNSPNDVVCDELGRLFFTDPRYGARDDLELTHESVYRLDPDGTLRRLVTQPAVQRPNGVTVTPDCAHLYVVDSNHAPGGSRTIWEFALDRAGEIVRQRQVFDFAPGRGGDGIALDAKGDLYVCAGIATPRSSGETRHNPPGVYVISSSGSLLDVIDIPQDVITNCCFGDADLRTLFVTAGHLVFRCRVDEPGYHAGMRPRPIDA</sequence>
<accession>A0ABV7YMC9</accession>
<dbReference type="SUPFAM" id="SSF63829">
    <property type="entry name" value="Calcium-dependent phosphotriesterase"/>
    <property type="match status" value="1"/>
</dbReference>
<dbReference type="EMBL" id="JBHRZH010000037">
    <property type="protein sequence ID" value="MFC3765359.1"/>
    <property type="molecule type" value="Genomic_DNA"/>
</dbReference>
<dbReference type="InterPro" id="IPR011042">
    <property type="entry name" value="6-blade_b-propeller_TolB-like"/>
</dbReference>
<dbReference type="PANTHER" id="PTHR47572:SF4">
    <property type="entry name" value="LACTONASE DRP35"/>
    <property type="match status" value="1"/>
</dbReference>
<proteinExistence type="inferred from homology"/>
<protein>
    <submittedName>
        <fullName evidence="4">SMP-30/gluconolactonase/LRE family protein</fullName>
    </submittedName>
</protein>
<dbReference type="RefSeq" id="WP_205121256.1">
    <property type="nucleotide sequence ID" value="NZ_JAFBCM010000001.1"/>
</dbReference>
<evidence type="ECO:0000256" key="1">
    <source>
        <dbReference type="ARBA" id="ARBA00008853"/>
    </source>
</evidence>
<keyword evidence="5" id="KW-1185">Reference proteome</keyword>
<comment type="similarity">
    <text evidence="1">Belongs to the SMP-30/CGR1 family.</text>
</comment>
<dbReference type="InterPro" id="IPR013658">
    <property type="entry name" value="SGL"/>
</dbReference>
<evidence type="ECO:0000313" key="5">
    <source>
        <dbReference type="Proteomes" id="UP001595699"/>
    </source>
</evidence>
<comment type="caution">
    <text evidence="4">The sequence shown here is derived from an EMBL/GenBank/DDBJ whole genome shotgun (WGS) entry which is preliminary data.</text>
</comment>
<dbReference type="InterPro" id="IPR051262">
    <property type="entry name" value="SMP-30/CGR1_Lactonase"/>
</dbReference>
<keyword evidence="2" id="KW-0378">Hydrolase</keyword>
<evidence type="ECO:0000313" key="4">
    <source>
        <dbReference type="EMBL" id="MFC3765359.1"/>
    </source>
</evidence>
<dbReference type="Gene3D" id="2.120.10.30">
    <property type="entry name" value="TolB, C-terminal domain"/>
    <property type="match status" value="1"/>
</dbReference>
<organism evidence="4 5">
    <name type="scientific">Tenggerimyces flavus</name>
    <dbReference type="NCBI Taxonomy" id="1708749"/>
    <lineage>
        <taxon>Bacteria</taxon>
        <taxon>Bacillati</taxon>
        <taxon>Actinomycetota</taxon>
        <taxon>Actinomycetes</taxon>
        <taxon>Propionibacteriales</taxon>
        <taxon>Nocardioidaceae</taxon>
        <taxon>Tenggerimyces</taxon>
    </lineage>
</organism>
<evidence type="ECO:0000259" key="3">
    <source>
        <dbReference type="Pfam" id="PF08450"/>
    </source>
</evidence>
<reference evidence="5" key="1">
    <citation type="journal article" date="2019" name="Int. J. Syst. Evol. Microbiol.">
        <title>The Global Catalogue of Microorganisms (GCM) 10K type strain sequencing project: providing services to taxonomists for standard genome sequencing and annotation.</title>
        <authorList>
            <consortium name="The Broad Institute Genomics Platform"/>
            <consortium name="The Broad Institute Genome Sequencing Center for Infectious Disease"/>
            <person name="Wu L."/>
            <person name="Ma J."/>
        </authorList>
    </citation>
    <scope>NUCLEOTIDE SEQUENCE [LARGE SCALE GENOMIC DNA]</scope>
    <source>
        <strain evidence="5">CGMCC 4.7241</strain>
    </source>
</reference>
<dbReference type="Pfam" id="PF08450">
    <property type="entry name" value="SGL"/>
    <property type="match status" value="1"/>
</dbReference>
<name>A0ABV7YMC9_9ACTN</name>
<feature type="domain" description="SMP-30/Gluconolactonase/LRE-like region" evidence="3">
    <location>
        <begin position="12"/>
        <end position="279"/>
    </location>
</feature>
<gene>
    <name evidence="4" type="ORF">ACFOUW_31305</name>
</gene>
<evidence type="ECO:0000256" key="2">
    <source>
        <dbReference type="ARBA" id="ARBA00022801"/>
    </source>
</evidence>
<dbReference type="PANTHER" id="PTHR47572">
    <property type="entry name" value="LIPOPROTEIN-RELATED"/>
    <property type="match status" value="1"/>
</dbReference>
<dbReference type="Proteomes" id="UP001595699">
    <property type="component" value="Unassembled WGS sequence"/>
</dbReference>